<keyword evidence="3" id="KW-0540">Nuclease</keyword>
<accession>A0A5C4J685</accession>
<evidence type="ECO:0000313" key="3">
    <source>
        <dbReference type="EMBL" id="TMQ91326.1"/>
    </source>
</evidence>
<reference evidence="3 4" key="1">
    <citation type="submission" date="2019-05" db="EMBL/GenBank/DDBJ databases">
        <title>Draft genome sequence of Actinomadura sp. 14C53.</title>
        <authorList>
            <person name="Saricaoglu S."/>
            <person name="Isik K."/>
        </authorList>
    </citation>
    <scope>NUCLEOTIDE SEQUENCE [LARGE SCALE GENOMIC DNA]</scope>
    <source>
        <strain evidence="3 4">14C53</strain>
    </source>
</reference>
<dbReference type="GO" id="GO:0004527">
    <property type="term" value="F:exonuclease activity"/>
    <property type="evidence" value="ECO:0007669"/>
    <property type="project" value="UniProtKB-KW"/>
</dbReference>
<feature type="domain" description="Endonuclease/exonuclease/phosphatase" evidence="2">
    <location>
        <begin position="59"/>
        <end position="289"/>
    </location>
</feature>
<feature type="chain" id="PRO_5022753964" evidence="1">
    <location>
        <begin position="22"/>
        <end position="299"/>
    </location>
</feature>
<keyword evidence="3" id="KW-0269">Exonuclease</keyword>
<organism evidence="3 4">
    <name type="scientific">Actinomadura soli</name>
    <dbReference type="NCBI Taxonomy" id="2508997"/>
    <lineage>
        <taxon>Bacteria</taxon>
        <taxon>Bacillati</taxon>
        <taxon>Actinomycetota</taxon>
        <taxon>Actinomycetes</taxon>
        <taxon>Streptosporangiales</taxon>
        <taxon>Thermomonosporaceae</taxon>
        <taxon>Actinomadura</taxon>
    </lineage>
</organism>
<dbReference type="InterPro" id="IPR036691">
    <property type="entry name" value="Endo/exonu/phosph_ase_sf"/>
</dbReference>
<dbReference type="GO" id="GO:0004519">
    <property type="term" value="F:endonuclease activity"/>
    <property type="evidence" value="ECO:0007669"/>
    <property type="project" value="UniProtKB-KW"/>
</dbReference>
<keyword evidence="3" id="KW-0378">Hydrolase</keyword>
<name>A0A5C4J685_9ACTN</name>
<dbReference type="Proteomes" id="UP000309174">
    <property type="component" value="Unassembled WGS sequence"/>
</dbReference>
<dbReference type="SUPFAM" id="SSF56219">
    <property type="entry name" value="DNase I-like"/>
    <property type="match status" value="1"/>
</dbReference>
<keyword evidence="4" id="KW-1185">Reference proteome</keyword>
<keyword evidence="3" id="KW-0255">Endonuclease</keyword>
<dbReference type="EMBL" id="VCKW01000218">
    <property type="protein sequence ID" value="TMQ91326.1"/>
    <property type="molecule type" value="Genomic_DNA"/>
</dbReference>
<sequence>MRSPRALIPLLSICAAGAVVAAALTGASIEGLQGDGGPAPAAHADGAAPRPDAVTINAMTWNVCGGAEPGCPLGADPAALAGQAAQRMRTTEVGGRKVAANAVLLQEVCEGHVRAFKKTTGLSGWAWAFAAPTKGPSCARGEGRLGVAIGTAAPLAGTERSEIPSPAAGAPVALCGEVPSWTTRVCVTQLSPSEDATWRRKQAAALAALAGSGRVLVGGDLGAAPESPAFDPLYRAYAECDQSGQSRAGAMTRQDWTGAAVEKSDYLFITRSAAVSCSVPAERVRTSDHRPMSAVIRFP</sequence>
<dbReference type="Pfam" id="PF03372">
    <property type="entry name" value="Exo_endo_phos"/>
    <property type="match status" value="1"/>
</dbReference>
<proteinExistence type="predicted"/>
<protein>
    <submittedName>
        <fullName evidence="3">Endonuclease/exonuclease/phosphatase family protein</fullName>
    </submittedName>
</protein>
<feature type="signal peptide" evidence="1">
    <location>
        <begin position="1"/>
        <end position="21"/>
    </location>
</feature>
<gene>
    <name evidence="3" type="ORF">ETD83_31405</name>
</gene>
<keyword evidence="1" id="KW-0732">Signal</keyword>
<dbReference type="Gene3D" id="3.60.10.10">
    <property type="entry name" value="Endonuclease/exonuclease/phosphatase"/>
    <property type="match status" value="1"/>
</dbReference>
<dbReference type="OrthoDB" id="3515699at2"/>
<evidence type="ECO:0000256" key="1">
    <source>
        <dbReference type="SAM" id="SignalP"/>
    </source>
</evidence>
<comment type="caution">
    <text evidence="3">The sequence shown here is derived from an EMBL/GenBank/DDBJ whole genome shotgun (WGS) entry which is preliminary data.</text>
</comment>
<evidence type="ECO:0000259" key="2">
    <source>
        <dbReference type="Pfam" id="PF03372"/>
    </source>
</evidence>
<dbReference type="InterPro" id="IPR005135">
    <property type="entry name" value="Endo/exonuclease/phosphatase"/>
</dbReference>
<dbReference type="RefSeq" id="WP_138648831.1">
    <property type="nucleotide sequence ID" value="NZ_VCKW01000218.1"/>
</dbReference>
<dbReference type="AlphaFoldDB" id="A0A5C4J685"/>
<evidence type="ECO:0000313" key="4">
    <source>
        <dbReference type="Proteomes" id="UP000309174"/>
    </source>
</evidence>